<accession>A0A517U1H9</accession>
<dbReference type="AlphaFoldDB" id="A0A517U1H9"/>
<dbReference type="Proteomes" id="UP000317909">
    <property type="component" value="Chromosome"/>
</dbReference>
<dbReference type="InterPro" id="IPR008207">
    <property type="entry name" value="Sig_transdc_His_kin_Hpt_dom"/>
</dbReference>
<dbReference type="KEGG" id="llh:I41_36590"/>
<dbReference type="OrthoDB" id="290232at2"/>
<proteinExistence type="predicted"/>
<dbReference type="InterPro" id="IPR036641">
    <property type="entry name" value="HPT_dom_sf"/>
</dbReference>
<dbReference type="GO" id="GO:0004672">
    <property type="term" value="F:protein kinase activity"/>
    <property type="evidence" value="ECO:0007669"/>
    <property type="project" value="UniProtKB-ARBA"/>
</dbReference>
<evidence type="ECO:0000313" key="4">
    <source>
        <dbReference type="Proteomes" id="UP000317909"/>
    </source>
</evidence>
<evidence type="ECO:0000259" key="2">
    <source>
        <dbReference type="PROSITE" id="PS50894"/>
    </source>
</evidence>
<gene>
    <name evidence="3" type="ORF">I41_36590</name>
</gene>
<dbReference type="EMBL" id="CP036339">
    <property type="protein sequence ID" value="QDT74463.1"/>
    <property type="molecule type" value="Genomic_DNA"/>
</dbReference>
<reference evidence="3 4" key="1">
    <citation type="submission" date="2019-02" db="EMBL/GenBank/DDBJ databases">
        <title>Deep-cultivation of Planctomycetes and their phenomic and genomic characterization uncovers novel biology.</title>
        <authorList>
            <person name="Wiegand S."/>
            <person name="Jogler M."/>
            <person name="Boedeker C."/>
            <person name="Pinto D."/>
            <person name="Vollmers J."/>
            <person name="Rivas-Marin E."/>
            <person name="Kohn T."/>
            <person name="Peeters S.H."/>
            <person name="Heuer A."/>
            <person name="Rast P."/>
            <person name="Oberbeckmann S."/>
            <person name="Bunk B."/>
            <person name="Jeske O."/>
            <person name="Meyerdierks A."/>
            <person name="Storesund J.E."/>
            <person name="Kallscheuer N."/>
            <person name="Luecker S."/>
            <person name="Lage O.M."/>
            <person name="Pohl T."/>
            <person name="Merkel B.J."/>
            <person name="Hornburger P."/>
            <person name="Mueller R.-W."/>
            <person name="Bruemmer F."/>
            <person name="Labrenz M."/>
            <person name="Spormann A.M."/>
            <person name="Op den Camp H."/>
            <person name="Overmann J."/>
            <person name="Amann R."/>
            <person name="Jetten M.S.M."/>
            <person name="Mascher T."/>
            <person name="Medema M.H."/>
            <person name="Devos D.P."/>
            <person name="Kaster A.-K."/>
            <person name="Ovreas L."/>
            <person name="Rohde M."/>
            <person name="Galperin M.Y."/>
            <person name="Jogler C."/>
        </authorList>
    </citation>
    <scope>NUCLEOTIDE SEQUENCE [LARGE SCALE GENOMIC DNA]</scope>
    <source>
        <strain evidence="3 4">I41</strain>
    </source>
</reference>
<dbReference type="PROSITE" id="PS50894">
    <property type="entry name" value="HPT"/>
    <property type="match status" value="1"/>
</dbReference>
<feature type="domain" description="HPt" evidence="2">
    <location>
        <begin position="26"/>
        <end position="119"/>
    </location>
</feature>
<organism evidence="3 4">
    <name type="scientific">Lacipirellula limnantheis</name>
    <dbReference type="NCBI Taxonomy" id="2528024"/>
    <lineage>
        <taxon>Bacteria</taxon>
        <taxon>Pseudomonadati</taxon>
        <taxon>Planctomycetota</taxon>
        <taxon>Planctomycetia</taxon>
        <taxon>Pirellulales</taxon>
        <taxon>Lacipirellulaceae</taxon>
        <taxon>Lacipirellula</taxon>
    </lineage>
</organism>
<name>A0A517U1H9_9BACT</name>
<evidence type="ECO:0000313" key="3">
    <source>
        <dbReference type="EMBL" id="QDT74463.1"/>
    </source>
</evidence>
<keyword evidence="4" id="KW-1185">Reference proteome</keyword>
<protein>
    <submittedName>
        <fullName evidence="3">Hpt domain protein</fullName>
    </submittedName>
</protein>
<sequence>MQWESDESTETPVCNLNAALERLDGDADLLVMLIAVYREDSAGLLTRLSDAVRDRDAAAAERAAHSLKGLAANFDGFPAVEAALVIETAARQGNWPAITAGHLKLEQEVSRLRQALAEYQPPQ</sequence>
<dbReference type="SUPFAM" id="SSF47226">
    <property type="entry name" value="Histidine-containing phosphotransfer domain, HPT domain"/>
    <property type="match status" value="1"/>
</dbReference>
<dbReference type="Gene3D" id="1.20.120.160">
    <property type="entry name" value="HPT domain"/>
    <property type="match status" value="1"/>
</dbReference>
<keyword evidence="1" id="KW-0597">Phosphoprotein</keyword>
<dbReference type="RefSeq" id="WP_145434210.1">
    <property type="nucleotide sequence ID" value="NZ_CP036339.1"/>
</dbReference>
<dbReference type="GO" id="GO:0000160">
    <property type="term" value="P:phosphorelay signal transduction system"/>
    <property type="evidence" value="ECO:0007669"/>
    <property type="project" value="InterPro"/>
</dbReference>
<dbReference type="Pfam" id="PF01627">
    <property type="entry name" value="Hpt"/>
    <property type="match status" value="1"/>
</dbReference>
<evidence type="ECO:0000256" key="1">
    <source>
        <dbReference type="PROSITE-ProRule" id="PRU00110"/>
    </source>
</evidence>
<feature type="modified residue" description="Phosphohistidine" evidence="1">
    <location>
        <position position="65"/>
    </location>
</feature>